<dbReference type="RefSeq" id="WP_091259707.1">
    <property type="nucleotide sequence ID" value="NZ_FNDE01000002.1"/>
</dbReference>
<dbReference type="Proteomes" id="UP000198956">
    <property type="component" value="Unassembled WGS sequence"/>
</dbReference>
<evidence type="ECO:0000313" key="2">
    <source>
        <dbReference type="EMBL" id="SDG73878.1"/>
    </source>
</evidence>
<evidence type="ECO:0000313" key="3">
    <source>
        <dbReference type="Proteomes" id="UP000198956"/>
    </source>
</evidence>
<dbReference type="InterPro" id="IPR006517">
    <property type="entry name" value="Phage_terminase_lsu-like_C"/>
</dbReference>
<name>A0A1G7WPS4_ANETH</name>
<dbReference type="EMBL" id="FNDE01000002">
    <property type="protein sequence ID" value="SDG73878.1"/>
    <property type="molecule type" value="Genomic_DNA"/>
</dbReference>
<dbReference type="OrthoDB" id="9771580at2"/>
<dbReference type="Pfam" id="PF22530">
    <property type="entry name" value="Terminase-T7_RNaseH-like"/>
    <property type="match status" value="1"/>
</dbReference>
<dbReference type="NCBIfam" id="TIGR01630">
    <property type="entry name" value="psiM2_ORF9"/>
    <property type="match status" value="1"/>
</dbReference>
<accession>A0A1G7WPS4</accession>
<dbReference type="InterPro" id="IPR027417">
    <property type="entry name" value="P-loop_NTPase"/>
</dbReference>
<proteinExistence type="predicted"/>
<sequence length="480" mass="55094">MTVLSHKEIQVLRELAQTELARRNFHDFCVYMYPEFFTPNKPHAKKIAETLQQSYEDYKRGLQPKIIIALPPRAGKSFIISLFCAWLIGKEPKESIMRNTYSASLAEDFSYYIRELIQTEKYLKIFPHIKLKQDKSKIDGWSIEGAPRTTYFCAGVGGSITGKGATILAVLDDPIKNMEDAMSPVIRKKTWEWYTSTHKTRLEGNCIEIVIATRWHTEDPTGKIMELDKNENEWKKIIIPALDENGKSYCEEIKSTEDFLKLKKSMDSFIWDALYMQKPANVDGVLFKKNELNYFTMQELNKLLRNKKPDVIVGYTDVADTGADSLCSLIGYKFEDKVYIADVIFTQDPVEVTEPLVAQQIITHKPNTHTIESNNGGRSFALNVQRLVSGKTFTFINTKQNTQNKETRILMKSGQIKQHFVFREDYEIGSDYDKFMNELTSYVKLGKNKHDDAVDAATGLAETIFEENNIQLGGKVFSRR</sequence>
<gene>
    <name evidence="2" type="ORF">SAMN04489735_100248</name>
</gene>
<dbReference type="Gene3D" id="3.40.50.300">
    <property type="entry name" value="P-loop containing nucleotide triphosphate hydrolases"/>
    <property type="match status" value="1"/>
</dbReference>
<protein>
    <submittedName>
        <fullName evidence="2">Phage uncharacterized protein (Putative large terminase), C-terminal domain-containing protein</fullName>
    </submittedName>
</protein>
<evidence type="ECO:0000259" key="1">
    <source>
        <dbReference type="Pfam" id="PF22530"/>
    </source>
</evidence>
<dbReference type="AlphaFoldDB" id="A0A1G7WPS4"/>
<feature type="domain" description="Terminase large subunit ribonuclease H-like" evidence="1">
    <location>
        <begin position="317"/>
        <end position="410"/>
    </location>
</feature>
<reference evidence="2 3" key="1">
    <citation type="submission" date="2016-10" db="EMBL/GenBank/DDBJ databases">
        <authorList>
            <person name="de Groot N.N."/>
        </authorList>
    </citation>
    <scope>NUCLEOTIDE SEQUENCE [LARGE SCALE GENOMIC DNA]</scope>
    <source>
        <strain evidence="2 3">L 420-91</strain>
    </source>
</reference>
<dbReference type="InterPro" id="IPR054762">
    <property type="entry name" value="Gp19_RNaseH-like"/>
</dbReference>
<organism evidence="2 3">
    <name type="scientific">Aneurinibacillus thermoaerophilus</name>
    <dbReference type="NCBI Taxonomy" id="143495"/>
    <lineage>
        <taxon>Bacteria</taxon>
        <taxon>Bacillati</taxon>
        <taxon>Bacillota</taxon>
        <taxon>Bacilli</taxon>
        <taxon>Bacillales</taxon>
        <taxon>Paenibacillaceae</taxon>
        <taxon>Aneurinibacillus group</taxon>
        <taxon>Aneurinibacillus</taxon>
    </lineage>
</organism>